<dbReference type="Gene3D" id="1.20.140.10">
    <property type="entry name" value="Butyryl-CoA Dehydrogenase, subunit A, domain 3"/>
    <property type="match status" value="1"/>
</dbReference>
<evidence type="ECO:0000259" key="7">
    <source>
        <dbReference type="Pfam" id="PF00441"/>
    </source>
</evidence>
<keyword evidence="4 5" id="KW-0274">FAD</keyword>
<feature type="domain" description="Acyl-CoA dehydrogenase/oxidase C-terminal" evidence="7">
    <location>
        <begin position="287"/>
        <end position="442"/>
    </location>
</feature>
<evidence type="ECO:0000313" key="11">
    <source>
        <dbReference type="Proteomes" id="UP000278222"/>
    </source>
</evidence>
<comment type="cofactor">
    <cofactor evidence="1 5">
        <name>FAD</name>
        <dbReference type="ChEBI" id="CHEBI:57692"/>
    </cofactor>
</comment>
<dbReference type="InterPro" id="IPR052904">
    <property type="entry name" value="Acyl-CoA_dehydrogenase-like"/>
</dbReference>
<dbReference type="Pfam" id="PF00441">
    <property type="entry name" value="Acyl-CoA_dh_1"/>
    <property type="match status" value="1"/>
</dbReference>
<dbReference type="Gene3D" id="6.10.250.600">
    <property type="match status" value="1"/>
</dbReference>
<dbReference type="OrthoDB" id="9771038at2"/>
<keyword evidence="5" id="KW-0560">Oxidoreductase</keyword>
<evidence type="ECO:0000256" key="2">
    <source>
        <dbReference type="ARBA" id="ARBA00009347"/>
    </source>
</evidence>
<evidence type="ECO:0000313" key="10">
    <source>
        <dbReference type="EMBL" id="ROQ00163.1"/>
    </source>
</evidence>
<dbReference type="PROSITE" id="PS00073">
    <property type="entry name" value="ACYL_COA_DH_2"/>
    <property type="match status" value="1"/>
</dbReference>
<name>A0A3N1M8X5_9PROT</name>
<keyword evidence="3 5" id="KW-0285">Flavoprotein</keyword>
<protein>
    <submittedName>
        <fullName evidence="10">Acyl-CoA dehydrogenase</fullName>
    </submittedName>
</protein>
<organism evidence="10 11">
    <name type="scientific">Stella humosa</name>
    <dbReference type="NCBI Taxonomy" id="94"/>
    <lineage>
        <taxon>Bacteria</taxon>
        <taxon>Pseudomonadati</taxon>
        <taxon>Pseudomonadota</taxon>
        <taxon>Alphaproteobacteria</taxon>
        <taxon>Rhodospirillales</taxon>
        <taxon>Stellaceae</taxon>
        <taxon>Stella</taxon>
    </lineage>
</organism>
<dbReference type="Pfam" id="PF18158">
    <property type="entry name" value="AidB_N"/>
    <property type="match status" value="1"/>
</dbReference>
<dbReference type="InterPro" id="IPR006089">
    <property type="entry name" value="Acyl-CoA_DH_CS"/>
</dbReference>
<dbReference type="SUPFAM" id="SSF56645">
    <property type="entry name" value="Acyl-CoA dehydrogenase NM domain-like"/>
    <property type="match status" value="1"/>
</dbReference>
<dbReference type="RefSeq" id="WP_123689470.1">
    <property type="nucleotide sequence ID" value="NZ_AP019700.1"/>
</dbReference>
<keyword evidence="11" id="KW-1185">Reference proteome</keyword>
<dbReference type="InterPro" id="IPR009075">
    <property type="entry name" value="AcylCo_DH/oxidase_C"/>
</dbReference>
<evidence type="ECO:0000256" key="1">
    <source>
        <dbReference type="ARBA" id="ARBA00001974"/>
    </source>
</evidence>
<sequence length="577" mass="61865">MSMAAPAAVPDARGANLWRCDPTLGQLLGLHLPGPLLAHLAPHLDRLGGLAGDGLDGLAATADRNPPLLHHRDRQGRDRQWIEKHPTYQEMERLAFAEYGLAAMTHRPGVLDWPEPLPPIAKYALTYLFVQAEFGLCCPVSMTDSLTATLVRHGDPALVARYLPGLTATDLDHLTQGAMFMTEQAGGSDVGRIETVARRDGDGWRLWGEKWFCSNADAGLAMVLARTEDGEPGLRGLSLFLMPRVTADGSANRFRIVRLKEKLGTRAMPSGEIRLEGAEAHLVGQPGRGFVQMADMINLSRLSNGVRAAGLMRRALHEALHVARHRIAFGRPVVELPLMRRQLLKMMLPTEAARSMVFATAAAMAAADAGDGEAVRRLRILTPLLKFRACRDARRVTGDAMEVRGGCGYVEEWSDARLLRDAHLGSIWEGTSNVVALDVIRAIRRSDAASALAVDLRQRLCAVPAPLAGALATALDRALAFAQAVAAGSDEHPARQVATGLYYAAAAIFMAEEGSRLSQSGSARPDARRLLLARLALDHRLVPRDPLAGGGSAEAAIAGLLLDETPVAPGDAATILG</sequence>
<dbReference type="Gene3D" id="2.40.110.20">
    <property type="match status" value="1"/>
</dbReference>
<dbReference type="EMBL" id="RJKX01000013">
    <property type="protein sequence ID" value="ROQ00163.1"/>
    <property type="molecule type" value="Genomic_DNA"/>
</dbReference>
<dbReference type="InterPro" id="IPR036250">
    <property type="entry name" value="AcylCo_DH-like_C"/>
</dbReference>
<dbReference type="AlphaFoldDB" id="A0A3N1M8X5"/>
<dbReference type="PANTHER" id="PTHR42707:SF2">
    <property type="entry name" value="ACD11 DEHYDROGENASE"/>
    <property type="match status" value="1"/>
</dbReference>
<dbReference type="Pfam" id="PF02770">
    <property type="entry name" value="Acyl-CoA_dh_M"/>
    <property type="match status" value="1"/>
</dbReference>
<feature type="domain" description="Acyl-CoA oxidase/dehydrogenase middle" evidence="8">
    <location>
        <begin position="178"/>
        <end position="276"/>
    </location>
</feature>
<gene>
    <name evidence="10" type="ORF">EDC65_1959</name>
</gene>
<feature type="domain" description="Adaptive response protein AidB N-terminal" evidence="9">
    <location>
        <begin position="9"/>
        <end position="172"/>
    </location>
</feature>
<evidence type="ECO:0000256" key="6">
    <source>
        <dbReference type="SAM" id="MobiDB-lite"/>
    </source>
</evidence>
<dbReference type="InterPro" id="IPR041504">
    <property type="entry name" value="AidB_N"/>
</dbReference>
<evidence type="ECO:0000256" key="5">
    <source>
        <dbReference type="RuleBase" id="RU362125"/>
    </source>
</evidence>
<comment type="similarity">
    <text evidence="2 5">Belongs to the acyl-CoA dehydrogenase family.</text>
</comment>
<dbReference type="Proteomes" id="UP000278222">
    <property type="component" value="Unassembled WGS sequence"/>
</dbReference>
<evidence type="ECO:0000256" key="4">
    <source>
        <dbReference type="ARBA" id="ARBA00022827"/>
    </source>
</evidence>
<evidence type="ECO:0000256" key="3">
    <source>
        <dbReference type="ARBA" id="ARBA00022630"/>
    </source>
</evidence>
<feature type="region of interest" description="Disordered" evidence="6">
    <location>
        <begin position="61"/>
        <end position="80"/>
    </location>
</feature>
<dbReference type="GO" id="GO:0003995">
    <property type="term" value="F:acyl-CoA dehydrogenase activity"/>
    <property type="evidence" value="ECO:0007669"/>
    <property type="project" value="InterPro"/>
</dbReference>
<evidence type="ECO:0000259" key="9">
    <source>
        <dbReference type="Pfam" id="PF18158"/>
    </source>
</evidence>
<dbReference type="SUPFAM" id="SSF47203">
    <property type="entry name" value="Acyl-CoA dehydrogenase C-terminal domain-like"/>
    <property type="match status" value="1"/>
</dbReference>
<dbReference type="InterPro" id="IPR009100">
    <property type="entry name" value="AcylCoA_DH/oxidase_NM_dom_sf"/>
</dbReference>
<proteinExistence type="inferred from homology"/>
<accession>A0A3N1M8X5</accession>
<reference evidence="10 11" key="1">
    <citation type="submission" date="2018-11" db="EMBL/GenBank/DDBJ databases">
        <title>Genomic Encyclopedia of Type Strains, Phase IV (KMG-IV): sequencing the most valuable type-strain genomes for metagenomic binning, comparative biology and taxonomic classification.</title>
        <authorList>
            <person name="Goeker M."/>
        </authorList>
    </citation>
    <scope>NUCLEOTIDE SEQUENCE [LARGE SCALE GENOMIC DNA]</scope>
    <source>
        <strain evidence="10 11">DSM 5900</strain>
    </source>
</reference>
<dbReference type="InterPro" id="IPR006091">
    <property type="entry name" value="Acyl-CoA_Oxase/DH_mid-dom"/>
</dbReference>
<evidence type="ECO:0000259" key="8">
    <source>
        <dbReference type="Pfam" id="PF02770"/>
    </source>
</evidence>
<comment type="caution">
    <text evidence="10">The sequence shown here is derived from an EMBL/GenBank/DDBJ whole genome shotgun (WGS) entry which is preliminary data.</text>
</comment>
<dbReference type="PANTHER" id="PTHR42707">
    <property type="entry name" value="ACYL-COA DEHYDROGENASE"/>
    <property type="match status" value="1"/>
</dbReference>